<dbReference type="Proteomes" id="UP001178507">
    <property type="component" value="Unassembled WGS sequence"/>
</dbReference>
<evidence type="ECO:0000313" key="2">
    <source>
        <dbReference type="Proteomes" id="UP001178507"/>
    </source>
</evidence>
<reference evidence="1" key="1">
    <citation type="submission" date="2023-08" db="EMBL/GenBank/DDBJ databases">
        <authorList>
            <person name="Chen Y."/>
            <person name="Shah S."/>
            <person name="Dougan E. K."/>
            <person name="Thang M."/>
            <person name="Chan C."/>
        </authorList>
    </citation>
    <scope>NUCLEOTIDE SEQUENCE</scope>
</reference>
<accession>A0AA36IXN7</accession>
<dbReference type="EMBL" id="CAUJNA010002955">
    <property type="protein sequence ID" value="CAJ1394785.1"/>
    <property type="molecule type" value="Genomic_DNA"/>
</dbReference>
<evidence type="ECO:0000313" key="1">
    <source>
        <dbReference type="EMBL" id="CAJ1394785.1"/>
    </source>
</evidence>
<sequence>MLFQRCVEELIAQSAGPAKVFETLKLAGKGQSTEPGIREALQQLETFLSPVLTPAECVELLGEMVQGRFVGLS</sequence>
<organism evidence="1 2">
    <name type="scientific">Effrenium voratum</name>
    <dbReference type="NCBI Taxonomy" id="2562239"/>
    <lineage>
        <taxon>Eukaryota</taxon>
        <taxon>Sar</taxon>
        <taxon>Alveolata</taxon>
        <taxon>Dinophyceae</taxon>
        <taxon>Suessiales</taxon>
        <taxon>Symbiodiniaceae</taxon>
        <taxon>Effrenium</taxon>
    </lineage>
</organism>
<keyword evidence="2" id="KW-1185">Reference proteome</keyword>
<protein>
    <submittedName>
        <fullName evidence="1">Uncharacterized protein</fullName>
    </submittedName>
</protein>
<comment type="caution">
    <text evidence="1">The sequence shown here is derived from an EMBL/GenBank/DDBJ whole genome shotgun (WGS) entry which is preliminary data.</text>
</comment>
<dbReference type="AlphaFoldDB" id="A0AA36IXN7"/>
<proteinExistence type="predicted"/>
<name>A0AA36IXN7_9DINO</name>
<gene>
    <name evidence="1" type="ORF">EVOR1521_LOCUS19370</name>
</gene>